<evidence type="ECO:0000313" key="1">
    <source>
        <dbReference type="EMBL" id="OYQ34370.1"/>
    </source>
</evidence>
<accession>A0A255Z132</accession>
<reference evidence="1 2" key="1">
    <citation type="submission" date="2017-07" db="EMBL/GenBank/DDBJ databases">
        <title>Flavobacterium cyanobacteriorum sp. nov., isolated from cyanobacterial aggregates in a eutrophic lake.</title>
        <authorList>
            <person name="Cai H."/>
        </authorList>
    </citation>
    <scope>NUCLEOTIDE SEQUENCE [LARGE SCALE GENOMIC DNA]</scope>
    <source>
        <strain evidence="1 2">TH021</strain>
    </source>
</reference>
<dbReference type="EMBL" id="NOXV01000294">
    <property type="protein sequence ID" value="OYQ34370.1"/>
    <property type="molecule type" value="Genomic_DNA"/>
</dbReference>
<comment type="caution">
    <text evidence="1">The sequence shown here is derived from an EMBL/GenBank/DDBJ whole genome shotgun (WGS) entry which is preliminary data.</text>
</comment>
<name>A0A255Z132_9FLAO</name>
<organism evidence="1 2">
    <name type="scientific">Flavobacterium cyanobacteriorum</name>
    <dbReference type="NCBI Taxonomy" id="2022802"/>
    <lineage>
        <taxon>Bacteria</taxon>
        <taxon>Pseudomonadati</taxon>
        <taxon>Bacteroidota</taxon>
        <taxon>Flavobacteriia</taxon>
        <taxon>Flavobacteriales</taxon>
        <taxon>Flavobacteriaceae</taxon>
        <taxon>Flavobacterium</taxon>
    </lineage>
</organism>
<sequence length="100" mass="11966">MSFGIYKKGFETKGKRDKELKKYEKKKTDILPPLPGSIPSFSYDFSSSGHRETVNGLNAKVITAEEFREKPDYNKYMYVLYKTKEDKYFKWRVFNRTEDR</sequence>
<proteinExistence type="predicted"/>
<dbReference type="AlphaFoldDB" id="A0A255Z132"/>
<keyword evidence="2" id="KW-1185">Reference proteome</keyword>
<protein>
    <submittedName>
        <fullName evidence="1">Uncharacterized protein</fullName>
    </submittedName>
</protein>
<evidence type="ECO:0000313" key="2">
    <source>
        <dbReference type="Proteomes" id="UP000216605"/>
    </source>
</evidence>
<dbReference type="Proteomes" id="UP000216605">
    <property type="component" value="Unassembled WGS sequence"/>
</dbReference>
<gene>
    <name evidence="1" type="ORF">CHU92_11915</name>
</gene>